<evidence type="ECO:0000313" key="2">
    <source>
        <dbReference type="EMBL" id="QIZ10102.1"/>
    </source>
</evidence>
<name>A0A6H1P9M1_PRIMG</name>
<dbReference type="SUPFAM" id="SSF89360">
    <property type="entry name" value="HesB-like domain"/>
    <property type="match status" value="1"/>
</dbReference>
<reference evidence="2 3" key="1">
    <citation type="submission" date="2020-04" db="EMBL/GenBank/DDBJ databases">
        <title>Genome-Wide Identification of 5-Methylcytosine Sites in Bacterial Genomes By High-Throughput Sequencing of MspJI Restriction Fragments.</title>
        <authorList>
            <person name="Wu V."/>
        </authorList>
    </citation>
    <scope>NUCLEOTIDE SEQUENCE [LARGE SCALE GENOMIC DNA]</scope>
    <source>
        <strain evidence="2 3">S2</strain>
    </source>
</reference>
<dbReference type="Proteomes" id="UP000501868">
    <property type="component" value="Chromosome"/>
</dbReference>
<evidence type="ECO:0000256" key="1">
    <source>
        <dbReference type="ARBA" id="ARBA00006718"/>
    </source>
</evidence>
<reference evidence="2 3" key="2">
    <citation type="submission" date="2020-04" db="EMBL/GenBank/DDBJ databases">
        <authorList>
            <person name="Fomenkov A."/>
            <person name="Anton B.P."/>
            <person name="Roberts R.J."/>
        </authorList>
    </citation>
    <scope>NUCLEOTIDE SEQUENCE [LARGE SCALE GENOMIC DNA]</scope>
    <source>
        <strain evidence="2 3">S2</strain>
    </source>
</reference>
<dbReference type="PIRSF" id="PIRSF034852">
    <property type="entry name" value="UCP034852"/>
    <property type="match status" value="1"/>
</dbReference>
<proteinExistence type="inferred from homology"/>
<dbReference type="InterPro" id="IPR008326">
    <property type="entry name" value="PdhI-like"/>
</dbReference>
<dbReference type="AlphaFoldDB" id="A0A6H1P9M1"/>
<sequence length="100" mass="11895">MKIVISRTALKWFKDEVELKTGDKVKFYPKVYGNSPVQEGFSLGFTVDNEPIDMITKFESEGMWFYVEERDLWFFNGHDLQVNYNEKTDELEYSYTKSPE</sequence>
<protein>
    <submittedName>
        <fullName evidence="2">HesB/YadR/YfhF family protein</fullName>
    </submittedName>
</protein>
<evidence type="ECO:0000313" key="3">
    <source>
        <dbReference type="Proteomes" id="UP000501868"/>
    </source>
</evidence>
<dbReference type="InterPro" id="IPR035903">
    <property type="entry name" value="HesB-like_dom_sf"/>
</dbReference>
<dbReference type="EMBL" id="CP051128">
    <property type="protein sequence ID" value="QIZ10102.1"/>
    <property type="molecule type" value="Genomic_DNA"/>
</dbReference>
<organism evidence="2 3">
    <name type="scientific">Priestia megaterium</name>
    <name type="common">Bacillus megaterium</name>
    <dbReference type="NCBI Taxonomy" id="1404"/>
    <lineage>
        <taxon>Bacteria</taxon>
        <taxon>Bacillati</taxon>
        <taxon>Bacillota</taxon>
        <taxon>Bacilli</taxon>
        <taxon>Bacillales</taxon>
        <taxon>Bacillaceae</taxon>
        <taxon>Priestia</taxon>
    </lineage>
</organism>
<accession>A0A6H1P9M1</accession>
<comment type="similarity">
    <text evidence="1">Belongs to the HesB/IscA family.</text>
</comment>
<gene>
    <name evidence="2" type="ORF">HFZ78_28115</name>
</gene>